<evidence type="ECO:0000313" key="2">
    <source>
        <dbReference type="EMBL" id="NDO90198.1"/>
    </source>
</evidence>
<sequence length="95" mass="9824">MKKKLAGLMLGAGLVLGLAVAPVGAAYANGGVSCPSGRTVYFTSSSPFKVRVYPPQGGQLYSSTKVGTQYRVYTGRQSILEWHAVSGNPSVGCAV</sequence>
<dbReference type="EMBL" id="JAAFAN010000038">
    <property type="protein sequence ID" value="NDO90198.1"/>
    <property type="molecule type" value="Genomic_DNA"/>
</dbReference>
<evidence type="ECO:0008006" key="4">
    <source>
        <dbReference type="Google" id="ProtNLM"/>
    </source>
</evidence>
<comment type="caution">
    <text evidence="2">The sequence shown here is derived from an EMBL/GenBank/DDBJ whole genome shotgun (WGS) entry which is preliminary data.</text>
</comment>
<name>A0ABX0BH27_9MICO</name>
<evidence type="ECO:0000256" key="1">
    <source>
        <dbReference type="SAM" id="SignalP"/>
    </source>
</evidence>
<protein>
    <recommendedName>
        <fullName evidence="4">C-type lysozyme inhibitor domain-containing protein</fullName>
    </recommendedName>
</protein>
<gene>
    <name evidence="2" type="ORF">GYH36_12125</name>
</gene>
<accession>A0ABX0BH27</accession>
<keyword evidence="3" id="KW-1185">Reference proteome</keyword>
<feature type="signal peptide" evidence="1">
    <location>
        <begin position="1"/>
        <end position="25"/>
    </location>
</feature>
<dbReference type="RefSeq" id="WP_143314521.1">
    <property type="nucleotide sequence ID" value="NZ_JAAFAN010000038.1"/>
</dbReference>
<proteinExistence type="predicted"/>
<keyword evidence="1" id="KW-0732">Signal</keyword>
<organism evidence="2 3">
    <name type="scientific">Cellulosimicrobium composti</name>
    <dbReference type="NCBI Taxonomy" id="2672572"/>
    <lineage>
        <taxon>Bacteria</taxon>
        <taxon>Bacillati</taxon>
        <taxon>Actinomycetota</taxon>
        <taxon>Actinomycetes</taxon>
        <taxon>Micrococcales</taxon>
        <taxon>Promicromonosporaceae</taxon>
        <taxon>Cellulosimicrobium</taxon>
    </lineage>
</organism>
<dbReference type="PROSITE" id="PS51257">
    <property type="entry name" value="PROKAR_LIPOPROTEIN"/>
    <property type="match status" value="1"/>
</dbReference>
<reference evidence="2 3" key="1">
    <citation type="journal article" date="2021" name="Arch. Microbiol.">
        <title>Cellulosimicrobium fucosivorans sp. nov., isolated from San Elijo Lagoon, contains a fucose metabolic pathway linked to carotenoid production.</title>
        <authorList>
            <person name="Aviles F.A."/>
            <person name="Kyndt J.A."/>
        </authorList>
    </citation>
    <scope>NUCLEOTIDE SEQUENCE [LARGE SCALE GENOMIC DNA]</scope>
    <source>
        <strain evidence="2 3">SE3</strain>
    </source>
</reference>
<dbReference type="Proteomes" id="UP000471672">
    <property type="component" value="Unassembled WGS sequence"/>
</dbReference>
<feature type="chain" id="PRO_5047150308" description="C-type lysozyme inhibitor domain-containing protein" evidence="1">
    <location>
        <begin position="26"/>
        <end position="95"/>
    </location>
</feature>
<evidence type="ECO:0000313" key="3">
    <source>
        <dbReference type="Proteomes" id="UP000471672"/>
    </source>
</evidence>